<feature type="region of interest" description="Disordered" evidence="9">
    <location>
        <begin position="398"/>
        <end position="430"/>
    </location>
</feature>
<dbReference type="Pfam" id="PF01926">
    <property type="entry name" value="MMR_HSR1"/>
    <property type="match status" value="1"/>
</dbReference>
<dbReference type="SUPFAM" id="SSF57850">
    <property type="entry name" value="RING/U-box"/>
    <property type="match status" value="1"/>
</dbReference>
<evidence type="ECO:0000256" key="8">
    <source>
        <dbReference type="PROSITE-ProRule" id="PRU00175"/>
    </source>
</evidence>
<dbReference type="SUPFAM" id="SSF52540">
    <property type="entry name" value="P-loop containing nucleoside triphosphate hydrolases"/>
    <property type="match status" value="1"/>
</dbReference>
<dbReference type="CDD" id="cd16473">
    <property type="entry name" value="RING-H2_RNF103"/>
    <property type="match status" value="1"/>
</dbReference>
<evidence type="ECO:0000256" key="2">
    <source>
        <dbReference type="ARBA" id="ARBA00022741"/>
    </source>
</evidence>
<dbReference type="InterPro" id="IPR019991">
    <property type="entry name" value="GTP-bd_ribosome_bgen"/>
</dbReference>
<evidence type="ECO:0000256" key="9">
    <source>
        <dbReference type="SAM" id="MobiDB-lite"/>
    </source>
</evidence>
<keyword evidence="8" id="KW-0862">Zinc</keyword>
<dbReference type="Pfam" id="PF02225">
    <property type="entry name" value="PA"/>
    <property type="match status" value="1"/>
</dbReference>
<evidence type="ECO:0000313" key="12">
    <source>
        <dbReference type="EMBL" id="URE38815.1"/>
    </source>
</evidence>
<keyword evidence="13" id="KW-1185">Reference proteome</keyword>
<dbReference type="FunFam" id="3.30.40.10:FF:000276">
    <property type="entry name" value="Receptor homology region transmembrane domain-and RING domain-containing protein 2"/>
    <property type="match status" value="1"/>
</dbReference>
<dbReference type="GO" id="GO:0003924">
    <property type="term" value="F:GTPase activity"/>
    <property type="evidence" value="ECO:0007669"/>
    <property type="project" value="TreeGrafter"/>
</dbReference>
<dbReference type="Pfam" id="PF13639">
    <property type="entry name" value="zf-RING_2"/>
    <property type="match status" value="1"/>
</dbReference>
<dbReference type="Gene3D" id="3.50.30.30">
    <property type="match status" value="1"/>
</dbReference>
<dbReference type="FunFam" id="1.10.1580.10:FF:000007">
    <property type="entry name" value="Mitochondrial GTPase 1"/>
    <property type="match status" value="1"/>
</dbReference>
<evidence type="ECO:0000256" key="1">
    <source>
        <dbReference type="ARBA" id="ARBA00022692"/>
    </source>
</evidence>
<dbReference type="Gene3D" id="3.40.50.300">
    <property type="entry name" value="P-loop containing nucleotide triphosphate hydrolases"/>
    <property type="match status" value="1"/>
</dbReference>
<feature type="compositionally biased region" description="Polar residues" evidence="9">
    <location>
        <begin position="353"/>
        <end position="367"/>
    </location>
</feature>
<keyword evidence="2" id="KW-0547">Nucleotide-binding</keyword>
<name>A0A9E7HSF6_9LILI</name>
<dbReference type="AlphaFoldDB" id="A0A9E7HSF6"/>
<evidence type="ECO:0000313" key="13">
    <source>
        <dbReference type="Proteomes" id="UP001055439"/>
    </source>
</evidence>
<keyword evidence="8" id="KW-0863">Zinc-finger</keyword>
<keyword evidence="5 10" id="KW-0472">Membrane</keyword>
<protein>
    <submittedName>
        <fullName evidence="12">50S ribosome-binding GTPase</fullName>
    </submittedName>
</protein>
<evidence type="ECO:0000256" key="10">
    <source>
        <dbReference type="SAM" id="Phobius"/>
    </source>
</evidence>
<dbReference type="InterPro" id="IPR003137">
    <property type="entry name" value="PA_domain"/>
</dbReference>
<evidence type="ECO:0000256" key="6">
    <source>
        <dbReference type="ARBA" id="ARBA00023180"/>
    </source>
</evidence>
<dbReference type="InterPro" id="IPR046450">
    <property type="entry name" value="PA_dom_sf"/>
</dbReference>
<dbReference type="SUPFAM" id="SSF52025">
    <property type="entry name" value="PA domain"/>
    <property type="match status" value="1"/>
</dbReference>
<dbReference type="PRINTS" id="PR00326">
    <property type="entry name" value="GTP1OBG"/>
</dbReference>
<comment type="subcellular location">
    <subcellularLocation>
        <location evidence="7">Prevacuolar compartment membrane</location>
    </subcellularLocation>
</comment>
<organism evidence="12 13">
    <name type="scientific">Musa troglodytarum</name>
    <name type="common">fe'i banana</name>
    <dbReference type="NCBI Taxonomy" id="320322"/>
    <lineage>
        <taxon>Eukaryota</taxon>
        <taxon>Viridiplantae</taxon>
        <taxon>Streptophyta</taxon>
        <taxon>Embryophyta</taxon>
        <taxon>Tracheophyta</taxon>
        <taxon>Spermatophyta</taxon>
        <taxon>Magnoliopsida</taxon>
        <taxon>Liliopsida</taxon>
        <taxon>Zingiberales</taxon>
        <taxon>Musaceae</taxon>
        <taxon>Musa</taxon>
    </lineage>
</organism>
<feature type="region of interest" description="Disordered" evidence="9">
    <location>
        <begin position="344"/>
        <end position="367"/>
    </location>
</feature>
<dbReference type="InterPro" id="IPR023179">
    <property type="entry name" value="GTP-bd_ortho_bundle_sf"/>
</dbReference>
<dbReference type="FunFam" id="3.40.50.300:FF:001189">
    <property type="entry name" value="DAR GTPase 3 chloroplastic"/>
    <property type="match status" value="1"/>
</dbReference>
<evidence type="ECO:0000256" key="5">
    <source>
        <dbReference type="ARBA" id="ARBA00023136"/>
    </source>
</evidence>
<dbReference type="Proteomes" id="UP001055439">
    <property type="component" value="Chromosome 8"/>
</dbReference>
<dbReference type="EMBL" id="CP097510">
    <property type="protein sequence ID" value="URE38815.1"/>
    <property type="molecule type" value="Genomic_DNA"/>
</dbReference>
<evidence type="ECO:0000259" key="11">
    <source>
        <dbReference type="PROSITE" id="PS50089"/>
    </source>
</evidence>
<keyword evidence="1 10" id="KW-0812">Transmembrane</keyword>
<evidence type="ECO:0000256" key="3">
    <source>
        <dbReference type="ARBA" id="ARBA00022989"/>
    </source>
</evidence>
<dbReference type="Gene3D" id="1.10.1580.10">
    <property type="match status" value="1"/>
</dbReference>
<dbReference type="PANTHER" id="PTHR45782:SF5">
    <property type="entry name" value="DAR GTPASE 3, CHLOROPLASTIC"/>
    <property type="match status" value="1"/>
</dbReference>
<feature type="transmembrane region" description="Helical" evidence="10">
    <location>
        <begin position="12"/>
        <end position="33"/>
    </location>
</feature>
<keyword evidence="6" id="KW-0325">Glycoprotein</keyword>
<proteinExistence type="predicted"/>
<evidence type="ECO:0000256" key="7">
    <source>
        <dbReference type="ARBA" id="ARBA00046293"/>
    </source>
</evidence>
<keyword evidence="8" id="KW-0479">Metal-binding</keyword>
<dbReference type="InterPro" id="IPR013083">
    <property type="entry name" value="Znf_RING/FYVE/PHD"/>
</dbReference>
<gene>
    <name evidence="12" type="ORF">MUK42_16475</name>
</gene>
<dbReference type="PANTHER" id="PTHR45782">
    <property type="entry name" value="MITOCHONDRIAL RIBOSOME-ASSOCIATED GTPASE 1"/>
    <property type="match status" value="1"/>
</dbReference>
<dbReference type="NCBIfam" id="TIGR03596">
    <property type="entry name" value="GTPase_YlqF"/>
    <property type="match status" value="1"/>
</dbReference>
<reference evidence="12" key="1">
    <citation type="submission" date="2022-05" db="EMBL/GenBank/DDBJ databases">
        <title>The Musa troglodytarum L. genome provides insights into the mechanism of non-climacteric behaviour and enrichment of carotenoids.</title>
        <authorList>
            <person name="Wang J."/>
        </authorList>
    </citation>
    <scope>NUCLEOTIDE SEQUENCE</scope>
    <source>
        <tissue evidence="12">Leaf</tissue>
    </source>
</reference>
<dbReference type="OrthoDB" id="8062037at2759"/>
<accession>A0A9E7HSF6</accession>
<evidence type="ECO:0000256" key="4">
    <source>
        <dbReference type="ARBA" id="ARBA00023134"/>
    </source>
</evidence>
<keyword evidence="4" id="KW-0342">GTP-binding</keyword>
<feature type="domain" description="RING-type" evidence="11">
    <location>
        <begin position="256"/>
        <end position="298"/>
    </location>
</feature>
<dbReference type="CDD" id="cd01856">
    <property type="entry name" value="YlqF"/>
    <property type="match status" value="1"/>
</dbReference>
<sequence length="928" mass="102139">MGLLEREFLRKYVLFTFVLLGLLVGSAAGNVVLIEKRVIVVGEGSGNPFALIIRGGCAFDAKVRSAQNAGFKAAIVYDNEDNGVVISKTVAVGGHNPFLNSSSLGSRSKLELGLTVDFLVASWLFFFFLLLPKASLDAIEAGSKLEKISVVRWLQEGKRAADLANCILQMVSRYCLLPCFSQSQKPVSGNPVGIHIHAVFISKASGEIVKKHRIRREQPQVPYIREFHGMSSRLVKAMPSLIFTSVLDDNCTSTTCAICLEDYTVGEKIRILPCRHKFHAFCVDCWLTSWRTFCPVCKQDVRASIANLPASEGTPLLSSGAATPASNAGLSSYHSSMAASPAIHISTMPPRPQSNSRPHSFSSTLNSPAIQLAPMPSQSQSGSFSTVYRIPNLHRSYGHSPSVPISRNSLDRGNASSHRSRSYLVSPHSMGNPISSPLNSRLASSYLPGSSNASPSYLAASSSRQSYLRHYPRWKHELYYQRCSVNPLHCNNMAVPVLYEARLFTVAEHGCRVHVNSSSAGFHSSRMAVKEDATVPKLIKNKVVLSLARSLARVSALGSLLSRPPMASLAPPLHSRPSFSPSLRLRKSSAPRVSATLVVSNVVAAETSLSWSSKEKLNLSSKWNQSPHQEIDWENLEADLYHWTRPLRPVQWYPGHIAKTEKELKEQLKLMDVVIEVRDARIPMATSHPQMDSWLGTRKKILVLNREDMISAADRNAWATFFARQGIKVVFSNGQLGMGTMKLGRLAKSLAVRAGIVGYPNVGKSSVINRLLKRRMCPAAPRPGVTRELKWVRFGKDLELLDSPGILPMRISDQAAAIKLAICDDIGERSYDAADVAAILVQMLTRLPEVDHHATGSETLCKRYRIDLHDQCGKTFLQKLALQLFNGDVSQAAFRILSDFRKGKFGCLRKTSEVKLLLLNICIFFSSA</sequence>
<dbReference type="GO" id="GO:0008270">
    <property type="term" value="F:zinc ion binding"/>
    <property type="evidence" value="ECO:0007669"/>
    <property type="project" value="UniProtKB-KW"/>
</dbReference>
<keyword evidence="3 10" id="KW-1133">Transmembrane helix</keyword>
<dbReference type="GO" id="GO:0032543">
    <property type="term" value="P:mitochondrial translation"/>
    <property type="evidence" value="ECO:0007669"/>
    <property type="project" value="TreeGrafter"/>
</dbReference>
<dbReference type="InterPro" id="IPR001841">
    <property type="entry name" value="Znf_RING"/>
</dbReference>
<dbReference type="PROSITE" id="PS50089">
    <property type="entry name" value="ZF_RING_2"/>
    <property type="match status" value="1"/>
</dbReference>
<dbReference type="GO" id="GO:0005525">
    <property type="term" value="F:GTP binding"/>
    <property type="evidence" value="ECO:0007669"/>
    <property type="project" value="UniProtKB-KW"/>
</dbReference>
<dbReference type="Gene3D" id="3.30.40.10">
    <property type="entry name" value="Zinc/RING finger domain, C3HC4 (zinc finger)"/>
    <property type="match status" value="1"/>
</dbReference>
<dbReference type="GO" id="GO:0005739">
    <property type="term" value="C:mitochondrion"/>
    <property type="evidence" value="ECO:0007669"/>
    <property type="project" value="TreeGrafter"/>
</dbReference>
<dbReference type="InterPro" id="IPR027417">
    <property type="entry name" value="P-loop_NTPase"/>
</dbReference>
<dbReference type="InterPro" id="IPR006073">
    <property type="entry name" value="GTP-bd"/>
</dbReference>
<dbReference type="SMART" id="SM00184">
    <property type="entry name" value="RING"/>
    <property type="match status" value="1"/>
</dbReference>